<evidence type="ECO:0008006" key="4">
    <source>
        <dbReference type="Google" id="ProtNLM"/>
    </source>
</evidence>
<dbReference type="EMBL" id="JAEMGP010000027">
    <property type="protein sequence ID" value="KAG5193914.1"/>
    <property type="molecule type" value="Genomic_DNA"/>
</dbReference>
<feature type="region of interest" description="Disordered" evidence="1">
    <location>
        <begin position="1"/>
        <end position="53"/>
    </location>
</feature>
<comment type="caution">
    <text evidence="2">The sequence shown here is derived from an EMBL/GenBank/DDBJ whole genome shotgun (WGS) entry which is preliminary data.</text>
</comment>
<accession>A0A836CQJ3</accession>
<evidence type="ECO:0000256" key="1">
    <source>
        <dbReference type="SAM" id="MobiDB-lite"/>
    </source>
</evidence>
<proteinExistence type="predicted"/>
<sequence>MESPQQGTLLMSPRSKCGFRGGFGEVVGPTQEPRSGPPRQPTPQGPNPATASEEVNDAVLGLSLPRKLWMIMQDAAFTSVHWNDEGDMVLTEADLFQMEVLHHTCTDRIFKTASKVSSVN</sequence>
<evidence type="ECO:0000313" key="2">
    <source>
        <dbReference type="EMBL" id="KAG5193914.1"/>
    </source>
</evidence>
<gene>
    <name evidence="2" type="ORF">JEQ12_020275</name>
</gene>
<dbReference type="AlphaFoldDB" id="A0A836CQJ3"/>
<feature type="compositionally biased region" description="Pro residues" evidence="1">
    <location>
        <begin position="35"/>
        <end position="46"/>
    </location>
</feature>
<organism evidence="2 3">
    <name type="scientific">Ovis aries</name>
    <name type="common">Sheep</name>
    <dbReference type="NCBI Taxonomy" id="9940"/>
    <lineage>
        <taxon>Eukaryota</taxon>
        <taxon>Metazoa</taxon>
        <taxon>Chordata</taxon>
        <taxon>Craniata</taxon>
        <taxon>Vertebrata</taxon>
        <taxon>Euteleostomi</taxon>
        <taxon>Mammalia</taxon>
        <taxon>Eutheria</taxon>
        <taxon>Laurasiatheria</taxon>
        <taxon>Artiodactyla</taxon>
        <taxon>Ruminantia</taxon>
        <taxon>Pecora</taxon>
        <taxon>Bovidae</taxon>
        <taxon>Caprinae</taxon>
        <taxon>Ovis</taxon>
    </lineage>
</organism>
<dbReference type="Proteomes" id="UP000664991">
    <property type="component" value="Unassembled WGS sequence"/>
</dbReference>
<reference evidence="2 3" key="1">
    <citation type="submission" date="2020-12" db="EMBL/GenBank/DDBJ databases">
        <title>De novo assembly of Tibetan sheep genome.</title>
        <authorList>
            <person name="Li X."/>
        </authorList>
    </citation>
    <scope>NUCLEOTIDE SEQUENCE [LARGE SCALE GENOMIC DNA]</scope>
    <source>
        <tissue evidence="2">Heart</tissue>
    </source>
</reference>
<evidence type="ECO:0000313" key="3">
    <source>
        <dbReference type="Proteomes" id="UP000664991"/>
    </source>
</evidence>
<protein>
    <recommendedName>
        <fullName evidence="4">HSF-type DNA-binding domain-containing protein</fullName>
    </recommendedName>
</protein>
<name>A0A836CQJ3_SHEEP</name>